<gene>
    <name evidence="1" type="ORF">FKR81_34380</name>
</gene>
<keyword evidence="2" id="KW-1185">Reference proteome</keyword>
<dbReference type="OrthoDB" id="3078209at2"/>
<proteinExistence type="predicted"/>
<sequence length="413" mass="44330">MSAVEFNGIDAGTGGYLFPAQSPADIARTARRSVLPRELAAWTASFVRDLDDLAQTGWGLVVPDGLDAAIIDALCPLLDLRAGQAGAHYRELVVRPGEDKSTFLRRNGMGPGPADPRRVPYYLLIVGPPALVPYSFQYLLDVQYAVGRVDFDTVAEYAAYARHVVAAEERGVATVPAHLFATSNPDDEPTGLSARKLAEPLARELTAFGAAVTKDVGAPATKQRLRDLLAGGPGILFTATHGLGSRDGDARDVQGALVCQDWPGPLAAQPIEQRHYLCAADVVAPVVPRVVFSFACYSGGFAAHVSRLPQRLLVHGALAFVGHVDRAWGYSFLWDGADEHITAMVSAVLSLHEGHRLGTAMEAVNCRWSEIAAELTTRLDQLGADDRRLAWLWTACNDARNYVVVGDPAVRAC</sequence>
<accession>A0A563EKW2</accession>
<dbReference type="AlphaFoldDB" id="A0A563EKW2"/>
<comment type="caution">
    <text evidence="1">The sequence shown here is derived from an EMBL/GenBank/DDBJ whole genome shotgun (WGS) entry which is preliminary data.</text>
</comment>
<reference evidence="1 2" key="1">
    <citation type="submission" date="2019-07" db="EMBL/GenBank/DDBJ databases">
        <title>Lentzea xizangensis sp. nov., isolated from Qinghai-Tibetan Plateau Soils.</title>
        <authorList>
            <person name="Huang J."/>
        </authorList>
    </citation>
    <scope>NUCLEOTIDE SEQUENCE [LARGE SCALE GENOMIC DNA]</scope>
    <source>
        <strain evidence="1 2">FXJ1.1311</strain>
    </source>
</reference>
<organism evidence="1 2">
    <name type="scientific">Lentzea tibetensis</name>
    <dbReference type="NCBI Taxonomy" id="2591470"/>
    <lineage>
        <taxon>Bacteria</taxon>
        <taxon>Bacillati</taxon>
        <taxon>Actinomycetota</taxon>
        <taxon>Actinomycetes</taxon>
        <taxon>Pseudonocardiales</taxon>
        <taxon>Pseudonocardiaceae</taxon>
        <taxon>Lentzea</taxon>
    </lineage>
</organism>
<evidence type="ECO:0008006" key="3">
    <source>
        <dbReference type="Google" id="ProtNLM"/>
    </source>
</evidence>
<dbReference type="EMBL" id="VOBR01000029">
    <property type="protein sequence ID" value="TWP46894.1"/>
    <property type="molecule type" value="Genomic_DNA"/>
</dbReference>
<evidence type="ECO:0000313" key="1">
    <source>
        <dbReference type="EMBL" id="TWP46894.1"/>
    </source>
</evidence>
<protein>
    <recommendedName>
        <fullName evidence="3">CHAT domain-containing protein</fullName>
    </recommendedName>
</protein>
<evidence type="ECO:0000313" key="2">
    <source>
        <dbReference type="Proteomes" id="UP000316639"/>
    </source>
</evidence>
<name>A0A563EKW2_9PSEU</name>
<dbReference type="Proteomes" id="UP000316639">
    <property type="component" value="Unassembled WGS sequence"/>
</dbReference>